<keyword evidence="1" id="KW-0732">Signal</keyword>
<keyword evidence="3" id="KW-1185">Reference proteome</keyword>
<feature type="signal peptide" evidence="1">
    <location>
        <begin position="1"/>
        <end position="31"/>
    </location>
</feature>
<proteinExistence type="predicted"/>
<dbReference type="AlphaFoldDB" id="A0AAV2AVG2"/>
<organism evidence="2 3">
    <name type="scientific">Larinioides sclopetarius</name>
    <dbReference type="NCBI Taxonomy" id="280406"/>
    <lineage>
        <taxon>Eukaryota</taxon>
        <taxon>Metazoa</taxon>
        <taxon>Ecdysozoa</taxon>
        <taxon>Arthropoda</taxon>
        <taxon>Chelicerata</taxon>
        <taxon>Arachnida</taxon>
        <taxon>Araneae</taxon>
        <taxon>Araneomorphae</taxon>
        <taxon>Entelegynae</taxon>
        <taxon>Araneoidea</taxon>
        <taxon>Araneidae</taxon>
        <taxon>Larinioides</taxon>
    </lineage>
</organism>
<evidence type="ECO:0000256" key="1">
    <source>
        <dbReference type="SAM" id="SignalP"/>
    </source>
</evidence>
<dbReference type="Proteomes" id="UP001497382">
    <property type="component" value="Unassembled WGS sequence"/>
</dbReference>
<comment type="caution">
    <text evidence="2">The sequence shown here is derived from an EMBL/GenBank/DDBJ whole genome shotgun (WGS) entry which is preliminary data.</text>
</comment>
<feature type="chain" id="PRO_5043841863" evidence="1">
    <location>
        <begin position="32"/>
        <end position="161"/>
    </location>
</feature>
<sequence>MDTYSQSRRSAVRSVVCVVVIMCVCVQLCDSETRIFTAGQWDGTGEENEYYYANDRNAILGTPKYLVLASNIVRPGQVYRVCVSILESGTPLVVRASLHRDGEQVVGATELADPYQVTTLLMQVTVAYTQRQVKKITKITLDFRRSSELVFLRVSLLTPYS</sequence>
<evidence type="ECO:0000313" key="2">
    <source>
        <dbReference type="EMBL" id="CAL1287862.1"/>
    </source>
</evidence>
<reference evidence="2 3" key="1">
    <citation type="submission" date="2024-04" db="EMBL/GenBank/DDBJ databases">
        <authorList>
            <person name="Rising A."/>
            <person name="Reimegard J."/>
            <person name="Sonavane S."/>
            <person name="Akerstrom W."/>
            <person name="Nylinder S."/>
            <person name="Hedman E."/>
            <person name="Kallberg Y."/>
        </authorList>
    </citation>
    <scope>NUCLEOTIDE SEQUENCE [LARGE SCALE GENOMIC DNA]</scope>
</reference>
<dbReference type="EMBL" id="CAXIEN010000223">
    <property type="protein sequence ID" value="CAL1287862.1"/>
    <property type="molecule type" value="Genomic_DNA"/>
</dbReference>
<protein>
    <submittedName>
        <fullName evidence="2">Uncharacterized protein</fullName>
    </submittedName>
</protein>
<evidence type="ECO:0000313" key="3">
    <source>
        <dbReference type="Proteomes" id="UP001497382"/>
    </source>
</evidence>
<name>A0AAV2AVG2_9ARAC</name>
<accession>A0AAV2AVG2</accession>
<gene>
    <name evidence="2" type="ORF">LARSCL_LOCUS15058</name>
</gene>